<dbReference type="InterPro" id="IPR016193">
    <property type="entry name" value="Cytidine_deaminase-like"/>
</dbReference>
<dbReference type="InterPro" id="IPR016473">
    <property type="entry name" value="dCMP_deaminase"/>
</dbReference>
<feature type="binding site" evidence="4">
    <location>
        <position position="79"/>
    </location>
    <ligand>
        <name>Zn(2+)</name>
        <dbReference type="ChEBI" id="CHEBI:29105"/>
        <note>catalytic</note>
    </ligand>
</feature>
<dbReference type="InterPro" id="IPR035105">
    <property type="entry name" value="Deoxycytidylate_deaminase_dom"/>
</dbReference>
<keyword evidence="7" id="KW-1185">Reference proteome</keyword>
<dbReference type="EMBL" id="FRCP01000013">
    <property type="protein sequence ID" value="SHM64282.1"/>
    <property type="molecule type" value="Genomic_DNA"/>
</dbReference>
<keyword evidence="4" id="KW-0862">Zinc</keyword>
<name>A0A1M7KHC2_9FIRM</name>
<dbReference type="Proteomes" id="UP000184038">
    <property type="component" value="Unassembled WGS sequence"/>
</dbReference>
<accession>A0A1M7KHC2</accession>
<keyword evidence="2" id="KW-0378">Hydrolase</keyword>
<evidence type="ECO:0000256" key="2">
    <source>
        <dbReference type="ARBA" id="ARBA00022801"/>
    </source>
</evidence>
<evidence type="ECO:0000313" key="7">
    <source>
        <dbReference type="Proteomes" id="UP000184038"/>
    </source>
</evidence>
<feature type="domain" description="CMP/dCMP-type deaminase" evidence="5">
    <location>
        <begin position="5"/>
        <end position="145"/>
    </location>
</feature>
<gene>
    <name evidence="6" type="ORF">SAMN02746066_02740</name>
</gene>
<dbReference type="InterPro" id="IPR002125">
    <property type="entry name" value="CMP_dCMP_dom"/>
</dbReference>
<dbReference type="GO" id="GO:0005737">
    <property type="term" value="C:cytoplasm"/>
    <property type="evidence" value="ECO:0007669"/>
    <property type="project" value="TreeGrafter"/>
</dbReference>
<dbReference type="PROSITE" id="PS51747">
    <property type="entry name" value="CYT_DCMP_DEAMINASES_2"/>
    <property type="match status" value="1"/>
</dbReference>
<feature type="active site" description="Proton donor" evidence="3">
    <location>
        <position position="81"/>
    </location>
</feature>
<dbReference type="Gene3D" id="3.40.140.10">
    <property type="entry name" value="Cytidine Deaminase, domain 2"/>
    <property type="match status" value="1"/>
</dbReference>
<sequence length="162" mass="18408">MERRDKINYYLDLAEVVSKRCTCLRRHYGAVIVNNDEVISTGYVGAPRGRKNCSDLGICIREKMKIPRGERYELCRSVHAEANAIISASREVMFGSSLYLVGLDAVTGEYVQNSNSCSMCKRLIINAGIEKVYIRDTNEEFRMVEVNDWIDNDESLDGTFGY</sequence>
<dbReference type="PIRSF" id="PIRSF006019">
    <property type="entry name" value="dCMP_deaminase"/>
    <property type="match status" value="1"/>
</dbReference>
<evidence type="ECO:0000256" key="4">
    <source>
        <dbReference type="PIRSR" id="PIRSR006019-2"/>
    </source>
</evidence>
<dbReference type="GO" id="GO:0004132">
    <property type="term" value="F:dCMP deaminase activity"/>
    <property type="evidence" value="ECO:0007669"/>
    <property type="project" value="InterPro"/>
</dbReference>
<dbReference type="GO" id="GO:0006220">
    <property type="term" value="P:pyrimidine nucleotide metabolic process"/>
    <property type="evidence" value="ECO:0007669"/>
    <property type="project" value="InterPro"/>
</dbReference>
<dbReference type="Pfam" id="PF00383">
    <property type="entry name" value="dCMP_cyt_deam_1"/>
    <property type="match status" value="1"/>
</dbReference>
<feature type="binding site" evidence="4">
    <location>
        <position position="117"/>
    </location>
    <ligand>
        <name>Zn(2+)</name>
        <dbReference type="ChEBI" id="CHEBI:29105"/>
        <note>catalytic</note>
    </ligand>
</feature>
<dbReference type="PANTHER" id="PTHR11086:SF18">
    <property type="entry name" value="DEOXYCYTIDYLATE DEAMINASE"/>
    <property type="match status" value="1"/>
</dbReference>
<protein>
    <submittedName>
        <fullName evidence="6">dCMP deaminase</fullName>
    </submittedName>
</protein>
<dbReference type="RefSeq" id="WP_073288618.1">
    <property type="nucleotide sequence ID" value="NZ_FRCP01000013.1"/>
</dbReference>
<proteinExistence type="predicted"/>
<keyword evidence="4" id="KW-0479">Metal-binding</keyword>
<evidence type="ECO:0000256" key="1">
    <source>
        <dbReference type="ARBA" id="ARBA00001947"/>
    </source>
</evidence>
<dbReference type="OrthoDB" id="9788517at2"/>
<organism evidence="6 7">
    <name type="scientific">Anaerosporobacter mobilis DSM 15930</name>
    <dbReference type="NCBI Taxonomy" id="1120996"/>
    <lineage>
        <taxon>Bacteria</taxon>
        <taxon>Bacillati</taxon>
        <taxon>Bacillota</taxon>
        <taxon>Clostridia</taxon>
        <taxon>Lachnospirales</taxon>
        <taxon>Lachnospiraceae</taxon>
        <taxon>Anaerosporobacter</taxon>
    </lineage>
</organism>
<dbReference type="InterPro" id="IPR015517">
    <property type="entry name" value="dCMP_deaminase-rel"/>
</dbReference>
<dbReference type="GO" id="GO:0008270">
    <property type="term" value="F:zinc ion binding"/>
    <property type="evidence" value="ECO:0007669"/>
    <property type="project" value="InterPro"/>
</dbReference>
<evidence type="ECO:0000259" key="5">
    <source>
        <dbReference type="PROSITE" id="PS51747"/>
    </source>
</evidence>
<comment type="cofactor">
    <cofactor evidence="1 4">
        <name>Zn(2+)</name>
        <dbReference type="ChEBI" id="CHEBI:29105"/>
    </cofactor>
</comment>
<feature type="binding site" evidence="4">
    <location>
        <position position="120"/>
    </location>
    <ligand>
        <name>Zn(2+)</name>
        <dbReference type="ChEBI" id="CHEBI:29105"/>
        <note>catalytic</note>
    </ligand>
</feature>
<dbReference type="STRING" id="1120996.SAMN02746066_02740"/>
<evidence type="ECO:0000313" key="6">
    <source>
        <dbReference type="EMBL" id="SHM64282.1"/>
    </source>
</evidence>
<dbReference type="SUPFAM" id="SSF53927">
    <property type="entry name" value="Cytidine deaminase-like"/>
    <property type="match status" value="1"/>
</dbReference>
<dbReference type="CDD" id="cd01286">
    <property type="entry name" value="deoxycytidylate_deaminase"/>
    <property type="match status" value="1"/>
</dbReference>
<reference evidence="6 7" key="1">
    <citation type="submission" date="2016-11" db="EMBL/GenBank/DDBJ databases">
        <authorList>
            <person name="Jaros S."/>
            <person name="Januszkiewicz K."/>
            <person name="Wedrychowicz H."/>
        </authorList>
    </citation>
    <scope>NUCLEOTIDE SEQUENCE [LARGE SCALE GENOMIC DNA]</scope>
    <source>
        <strain evidence="6 7">DSM 15930</strain>
    </source>
</reference>
<evidence type="ECO:0000256" key="3">
    <source>
        <dbReference type="PIRSR" id="PIRSR006019-1"/>
    </source>
</evidence>
<dbReference type="AlphaFoldDB" id="A0A1M7KHC2"/>
<dbReference type="PANTHER" id="PTHR11086">
    <property type="entry name" value="DEOXYCYTIDYLATE DEAMINASE-RELATED"/>
    <property type="match status" value="1"/>
</dbReference>